<dbReference type="Gene3D" id="1.10.150.20">
    <property type="entry name" value="5' to 3' exonuclease, C-terminal subdomain"/>
    <property type="match status" value="1"/>
</dbReference>
<evidence type="ECO:0000256" key="1">
    <source>
        <dbReference type="ARBA" id="ARBA00022553"/>
    </source>
</evidence>
<dbReference type="InterPro" id="IPR036279">
    <property type="entry name" value="5-3_exonuclease_C_sf"/>
</dbReference>
<dbReference type="EC" id="3.1.-.-" evidence="16"/>
<comment type="caution">
    <text evidence="21">The sequence shown here is derived from an EMBL/GenBank/DDBJ whole genome shotgun (WGS) entry which is preliminary data.</text>
</comment>
<evidence type="ECO:0000259" key="18">
    <source>
        <dbReference type="SMART" id="SM00475"/>
    </source>
</evidence>
<evidence type="ECO:0000256" key="15">
    <source>
        <dbReference type="ARBA" id="ARBA00063178"/>
    </source>
</evidence>
<evidence type="ECO:0000313" key="21">
    <source>
        <dbReference type="EMBL" id="KAG2383604.1"/>
    </source>
</evidence>
<evidence type="ECO:0000256" key="11">
    <source>
        <dbReference type="ARBA" id="ARBA00023204"/>
    </source>
</evidence>
<comment type="function">
    <text evidence="13 16">Structure-specific nuclease with 5'-flap endonuclease and 5'-3' exonuclease activities involved in DNA replication and repair. During DNA replication, cleaves the 5'-overhanging flap structure that is generated by displacement synthesis when DNA polymerase encounters the 5'-end of a downstream Okazaki fragment. It enters the flap from the 5'-end and then tracks to cleave the flap base, leaving a nick for ligation. Also involved in the long patch base excision repair (LP-BER) pathway, by cleaving within the apurinic/apyrimidinic (AP) site-terminated flap. Acts as a genome stabilization factor that prevents flaps from equilibrating into structures that lead to duplications and deletions. Also possesses 5'-3' exonuclease activity on nicked or gapped double-stranded DNA, and exhibits RNase H activity. Also involved in replication and repair of rDNA and in repairing mitochondrial DNA.</text>
</comment>
<dbReference type="InterPro" id="IPR002421">
    <property type="entry name" value="5-3_exonuclease"/>
</dbReference>
<dbReference type="SMART" id="SM00279">
    <property type="entry name" value="HhH2"/>
    <property type="match status" value="1"/>
</dbReference>
<dbReference type="FunFam" id="3.40.50.1010:FF:000016">
    <property type="entry name" value="Flap endonuclease 1"/>
    <property type="match status" value="1"/>
</dbReference>
<feature type="compositionally biased region" description="Low complexity" evidence="17">
    <location>
        <begin position="347"/>
        <end position="357"/>
    </location>
</feature>
<dbReference type="GO" id="GO:0043137">
    <property type="term" value="P:DNA replication, removal of RNA primer"/>
    <property type="evidence" value="ECO:0007669"/>
    <property type="project" value="UniProtKB-UniRule"/>
</dbReference>
<dbReference type="InterPro" id="IPR023426">
    <property type="entry name" value="Flap_endonuc"/>
</dbReference>
<evidence type="ECO:0000256" key="5">
    <source>
        <dbReference type="ARBA" id="ARBA00022759"/>
    </source>
</evidence>
<evidence type="ECO:0000256" key="10">
    <source>
        <dbReference type="ARBA" id="ARBA00023128"/>
    </source>
</evidence>
<keyword evidence="12 16" id="KW-0539">Nucleus</keyword>
<feature type="domain" description="5'-3' exonuclease" evidence="18">
    <location>
        <begin position="29"/>
        <end position="375"/>
    </location>
</feature>
<sequence>MGIKGLANLILDEAKQSVREDELKNYFGRKVAIDASMAMYQFLIALKNSGMDLTNEQGEVTNHLQGLLARTTKMLEYGIKPCYVFDGKPPELKSGELEKRREKQKEALEQFALASEEGDEEKMVMWNKRTARLTKEQSNDGKKLLRLMGVPVIEAPGEAEAQCAELCRGGLVYATATEDMDALTYATPVLVRHLTFSEARKQPLQEFSLKQVLEGLGVTEDQFIDICILCGCDYCDSIKGIGPKKALSMIKKYGNIEALLKNIEGKKFTPPEIFPYEEVRAIFKNPDVTPASEVADNMKWTEPDEEGLIQFLVHEKQFDEERVRGYIKRIKASRGKPTQTRLDGFFKASASSSSSSKTVKKDTKKDVKKDDKKRKVASSSSSSTPSAKKKK</sequence>
<evidence type="ECO:0000256" key="2">
    <source>
        <dbReference type="ARBA" id="ARBA00022705"/>
    </source>
</evidence>
<dbReference type="GO" id="GO:0005654">
    <property type="term" value="C:nucleoplasm"/>
    <property type="evidence" value="ECO:0007669"/>
    <property type="project" value="UniProtKB-SubCell"/>
</dbReference>
<feature type="compositionally biased region" description="Basic and acidic residues" evidence="17">
    <location>
        <begin position="359"/>
        <end position="370"/>
    </location>
</feature>
<dbReference type="PANTHER" id="PTHR11081:SF9">
    <property type="entry name" value="FLAP ENDONUCLEASE 1"/>
    <property type="match status" value="1"/>
</dbReference>
<keyword evidence="10 16" id="KW-0496">Mitochondrion</keyword>
<dbReference type="Gene3D" id="3.40.50.1010">
    <property type="entry name" value="5'-nuclease"/>
    <property type="match status" value="1"/>
</dbReference>
<keyword evidence="4 16" id="KW-0479">Metal-binding</keyword>
<dbReference type="InterPro" id="IPR006086">
    <property type="entry name" value="XPG-I_dom"/>
</dbReference>
<name>A0AA88GR20_NAELO</name>
<dbReference type="InterPro" id="IPR006084">
    <property type="entry name" value="XPG/Rad2"/>
</dbReference>
<feature type="compositionally biased region" description="Low complexity" evidence="17">
    <location>
        <begin position="377"/>
        <end position="391"/>
    </location>
</feature>
<dbReference type="InterPro" id="IPR029060">
    <property type="entry name" value="PIN-like_dom_sf"/>
</dbReference>
<comment type="similarity">
    <text evidence="14 16">Belongs to the XPG/RAD2 endonuclease family. FEN1 subfamily.</text>
</comment>
<dbReference type="GO" id="GO:0008409">
    <property type="term" value="F:5'-3' exonuclease activity"/>
    <property type="evidence" value="ECO:0007669"/>
    <property type="project" value="UniProtKB-UniRule"/>
</dbReference>
<dbReference type="Pfam" id="PF00867">
    <property type="entry name" value="XPG_I"/>
    <property type="match status" value="1"/>
</dbReference>
<dbReference type="SUPFAM" id="SSF47807">
    <property type="entry name" value="5' to 3' exonuclease, C-terminal subdomain"/>
    <property type="match status" value="1"/>
</dbReference>
<dbReference type="RefSeq" id="XP_044549283.1">
    <property type="nucleotide sequence ID" value="XM_044693896.1"/>
</dbReference>
<dbReference type="HAMAP" id="MF_00614">
    <property type="entry name" value="Fen"/>
    <property type="match status" value="1"/>
</dbReference>
<gene>
    <name evidence="21" type="ORF">C9374_004275</name>
</gene>
<dbReference type="PRINTS" id="PR00853">
    <property type="entry name" value="XPGRADSUPER"/>
</dbReference>
<dbReference type="GO" id="GO:0005739">
    <property type="term" value="C:mitochondrion"/>
    <property type="evidence" value="ECO:0007669"/>
    <property type="project" value="UniProtKB-SubCell"/>
</dbReference>
<dbReference type="PANTHER" id="PTHR11081">
    <property type="entry name" value="FLAP ENDONUCLEASE FAMILY MEMBER"/>
    <property type="match status" value="1"/>
</dbReference>
<dbReference type="PROSITE" id="PS00841">
    <property type="entry name" value="XPG_1"/>
    <property type="match status" value="1"/>
</dbReference>
<keyword evidence="2 16" id="KW-0235">DNA replication</keyword>
<evidence type="ECO:0000256" key="8">
    <source>
        <dbReference type="ARBA" id="ARBA00022839"/>
    </source>
</evidence>
<keyword evidence="7 16" id="KW-0378">Hydrolase</keyword>
<keyword evidence="1 16" id="KW-0597">Phosphoprotein</keyword>
<dbReference type="InterPro" id="IPR006085">
    <property type="entry name" value="XPG_DNA_repair_N"/>
</dbReference>
<dbReference type="CDD" id="cd09907">
    <property type="entry name" value="H3TH_FEN1-Euk"/>
    <property type="match status" value="1"/>
</dbReference>
<dbReference type="SMART" id="SM00475">
    <property type="entry name" value="53EXOc"/>
    <property type="match status" value="1"/>
</dbReference>
<dbReference type="SUPFAM" id="SSF88723">
    <property type="entry name" value="PIN domain-like"/>
    <property type="match status" value="1"/>
</dbReference>
<evidence type="ECO:0000256" key="6">
    <source>
        <dbReference type="ARBA" id="ARBA00022763"/>
    </source>
</evidence>
<evidence type="ECO:0000256" key="16">
    <source>
        <dbReference type="HAMAP-Rule" id="MF_03140"/>
    </source>
</evidence>
<dbReference type="CDD" id="cd09867">
    <property type="entry name" value="PIN_FEN1"/>
    <property type="match status" value="1"/>
</dbReference>
<evidence type="ECO:0000256" key="9">
    <source>
        <dbReference type="ARBA" id="ARBA00022842"/>
    </source>
</evidence>
<comment type="subcellular location">
    <subcellularLocation>
        <location evidence="16">Nucleus</location>
        <location evidence="16">Nucleolus</location>
    </subcellularLocation>
    <subcellularLocation>
        <location evidence="16">Nucleus</location>
        <location evidence="16">Nucleoplasm</location>
    </subcellularLocation>
    <subcellularLocation>
        <location evidence="16">Mitochondrion</location>
    </subcellularLocation>
    <text evidence="16">Resides mostly in the nucleoli and relocalizes to the nucleoplasm upon DNA damage.</text>
</comment>
<evidence type="ECO:0000256" key="13">
    <source>
        <dbReference type="ARBA" id="ARBA00029382"/>
    </source>
</evidence>
<dbReference type="GO" id="GO:0017108">
    <property type="term" value="F:5'-flap endonuclease activity"/>
    <property type="evidence" value="ECO:0007669"/>
    <property type="project" value="UniProtKB-UniRule"/>
</dbReference>
<protein>
    <recommendedName>
        <fullName evidence="16">Flap endonuclease 1</fullName>
        <shortName evidence="16">FEN-1</shortName>
        <ecNumber evidence="16">3.1.-.-</ecNumber>
    </recommendedName>
    <alternativeName>
        <fullName evidence="16">Flap structure-specific endonuclease 1</fullName>
    </alternativeName>
</protein>
<feature type="domain" description="XPG-I" evidence="19">
    <location>
        <begin position="146"/>
        <end position="218"/>
    </location>
</feature>
<dbReference type="GO" id="GO:0003677">
    <property type="term" value="F:DNA binding"/>
    <property type="evidence" value="ECO:0007669"/>
    <property type="project" value="UniProtKB-UniRule"/>
</dbReference>
<evidence type="ECO:0000256" key="4">
    <source>
        <dbReference type="ARBA" id="ARBA00022723"/>
    </source>
</evidence>
<dbReference type="Proteomes" id="UP000816034">
    <property type="component" value="Unassembled WGS sequence"/>
</dbReference>
<keyword evidence="22" id="KW-1185">Reference proteome</keyword>
<dbReference type="GO" id="GO:0005730">
    <property type="term" value="C:nucleolus"/>
    <property type="evidence" value="ECO:0007669"/>
    <property type="project" value="UniProtKB-SubCell"/>
</dbReference>
<reference evidence="21 22" key="1">
    <citation type="journal article" date="2018" name="BMC Genomics">
        <title>The genome of Naegleria lovaniensis, the basis for a comparative approach to unravel pathogenicity factors of the human pathogenic amoeba N. fowleri.</title>
        <authorList>
            <person name="Liechti N."/>
            <person name="Schurch N."/>
            <person name="Bruggmann R."/>
            <person name="Wittwer M."/>
        </authorList>
    </citation>
    <scope>NUCLEOTIDE SEQUENCE [LARGE SCALE GENOMIC DNA]</scope>
    <source>
        <strain evidence="21 22">ATCC 30569</strain>
    </source>
</reference>
<dbReference type="SMART" id="SM00484">
    <property type="entry name" value="XPGI"/>
    <property type="match status" value="1"/>
</dbReference>
<keyword evidence="9 16" id="KW-0460">Magnesium</keyword>
<organism evidence="21 22">
    <name type="scientific">Naegleria lovaniensis</name>
    <name type="common">Amoeba</name>
    <dbReference type="NCBI Taxonomy" id="51637"/>
    <lineage>
        <taxon>Eukaryota</taxon>
        <taxon>Discoba</taxon>
        <taxon>Heterolobosea</taxon>
        <taxon>Tetramitia</taxon>
        <taxon>Eutetramitia</taxon>
        <taxon>Vahlkampfiidae</taxon>
        <taxon>Naegleria</taxon>
    </lineage>
</organism>
<keyword evidence="8 16" id="KW-0269">Exonuclease</keyword>
<dbReference type="InterPro" id="IPR008918">
    <property type="entry name" value="HhH2"/>
</dbReference>
<comment type="cofactor">
    <cofactor evidence="16">
        <name>Mg(2+)</name>
        <dbReference type="ChEBI" id="CHEBI:18420"/>
    </cofactor>
    <text evidence="16">Binds 2 magnesium ions per subunit. They probably participate in the reaction catalyzed by the enzyme. May bind an additional third magnesium ion after substrate binding.</text>
</comment>
<evidence type="ECO:0000256" key="7">
    <source>
        <dbReference type="ARBA" id="ARBA00022801"/>
    </source>
</evidence>
<evidence type="ECO:0000256" key="12">
    <source>
        <dbReference type="ARBA" id="ARBA00023242"/>
    </source>
</evidence>
<keyword evidence="11 16" id="KW-0234">DNA repair</keyword>
<dbReference type="SMART" id="SM00485">
    <property type="entry name" value="XPGN"/>
    <property type="match status" value="1"/>
</dbReference>
<keyword evidence="3 16" id="KW-0540">Nuclease</keyword>
<dbReference type="EMBL" id="PYSW02000020">
    <property type="protein sequence ID" value="KAG2383604.1"/>
    <property type="molecule type" value="Genomic_DNA"/>
</dbReference>
<evidence type="ECO:0000256" key="3">
    <source>
        <dbReference type="ARBA" id="ARBA00022722"/>
    </source>
</evidence>
<dbReference type="Pfam" id="PF00752">
    <property type="entry name" value="XPG_N"/>
    <property type="match status" value="1"/>
</dbReference>
<dbReference type="InterPro" id="IPR019974">
    <property type="entry name" value="XPG_CS"/>
</dbReference>
<evidence type="ECO:0000259" key="19">
    <source>
        <dbReference type="SMART" id="SM00484"/>
    </source>
</evidence>
<dbReference type="GO" id="GO:0006284">
    <property type="term" value="P:base-excision repair"/>
    <property type="evidence" value="ECO:0007669"/>
    <property type="project" value="UniProtKB-UniRule"/>
</dbReference>
<dbReference type="GeneID" id="68096730"/>
<comment type="subunit">
    <text evidence="15">Interacts with PCNA1 and PCNA2. Three molecules of FEN1 bind to one PCNA trimer with each molecule binding to one PCNA monomer. PCNA stimulates the nuclease activity without altering cleavage specificity.</text>
</comment>
<keyword evidence="5 16" id="KW-0255">Endonuclease</keyword>
<evidence type="ECO:0000259" key="20">
    <source>
        <dbReference type="SMART" id="SM00485"/>
    </source>
</evidence>
<evidence type="ECO:0000256" key="14">
    <source>
        <dbReference type="ARBA" id="ARBA00034726"/>
    </source>
</evidence>
<dbReference type="FunFam" id="1.10.150.20:FF:000009">
    <property type="entry name" value="Flap endonuclease 1"/>
    <property type="match status" value="1"/>
</dbReference>
<keyword evidence="6 16" id="KW-0227">DNA damage</keyword>
<feature type="domain" description="XPG N-terminal" evidence="20">
    <location>
        <begin position="1"/>
        <end position="107"/>
    </location>
</feature>
<dbReference type="GO" id="GO:0000287">
    <property type="term" value="F:magnesium ion binding"/>
    <property type="evidence" value="ECO:0007669"/>
    <property type="project" value="UniProtKB-UniRule"/>
</dbReference>
<feature type="region of interest" description="Disordered" evidence="17">
    <location>
        <begin position="345"/>
        <end position="391"/>
    </location>
</feature>
<dbReference type="PROSITE" id="PS00842">
    <property type="entry name" value="XPG_2"/>
    <property type="match status" value="1"/>
</dbReference>
<evidence type="ECO:0000256" key="17">
    <source>
        <dbReference type="SAM" id="MobiDB-lite"/>
    </source>
</evidence>
<proteinExistence type="inferred from homology"/>
<accession>A0AA88GR20</accession>
<dbReference type="AlphaFoldDB" id="A0AA88GR20"/>
<evidence type="ECO:0000313" key="22">
    <source>
        <dbReference type="Proteomes" id="UP000816034"/>
    </source>
</evidence>